<sequence length="571" mass="64243">MGYLEMYNEWLTNPYFDEDTRNELKALEGNDKEIKERFFKNLEFGTGGLRGILGAGINRMNIYTVRKATQGLANYIIKQKGESKGVVIAYDSRRMSPEFAMETALCLAANKIKAYLFDSLRPTPMLSFAVRELACIAGVVITASHNPPEYNGYKVYWEDGAQITYPKDVEIIQEVNAITDFAAAKTMTKEEAIKEGLLKIIGQEIDDRYIESLKALTINPISEEGKKLTIVYTPLHGSGNMPVQRILRELGFSNVYVVSEQEQPDSNFSTVEYPNPEDPKVFTLAKELADKVGADIILATDPDADRLGVQVKNNKGEYVLFNGNMTGALIAEYVFSQKAAKGILPKNSALIKTIVTGNISDKIAEHYNAKLIEVLTGFKYIGEQIKLFEETGSNEFIFGYEESYGYLVGTHSRDKDAVVSLMILCEACAYYKSQGISLYEQMENIFKKYGYYQEETVAITLKGIEGMEKIKSIMENYRKNSPKTAGGYEILKIRDYEADTITDLKTGEVKPTNLPKSNVLYYEMSEDAWCAIRPSGTEPKIKFYFGVKGESKEDASRRLSRLMNDEVFKVN</sequence>
<dbReference type="GO" id="GO:0005975">
    <property type="term" value="P:carbohydrate metabolic process"/>
    <property type="evidence" value="ECO:0007669"/>
    <property type="project" value="InterPro"/>
</dbReference>
<evidence type="ECO:0000256" key="2">
    <source>
        <dbReference type="ARBA" id="ARBA00005164"/>
    </source>
</evidence>
<evidence type="ECO:0000313" key="16">
    <source>
        <dbReference type="EMBL" id="CUH91853.1"/>
    </source>
</evidence>
<dbReference type="InterPro" id="IPR016066">
    <property type="entry name" value="A-D-PHexomutase_CS"/>
</dbReference>
<organism evidence="16 17">
    <name type="scientific">Herbinix luporum</name>
    <dbReference type="NCBI Taxonomy" id="1679721"/>
    <lineage>
        <taxon>Bacteria</taxon>
        <taxon>Bacillati</taxon>
        <taxon>Bacillota</taxon>
        <taxon>Clostridia</taxon>
        <taxon>Lachnospirales</taxon>
        <taxon>Lachnospiraceae</taxon>
        <taxon>Herbinix</taxon>
    </lineage>
</organism>
<dbReference type="InterPro" id="IPR036900">
    <property type="entry name" value="A-D-PHexomutase_C_sf"/>
</dbReference>
<dbReference type="InterPro" id="IPR005844">
    <property type="entry name" value="A-D-PHexomutase_a/b/a-I"/>
</dbReference>
<dbReference type="GO" id="GO:0000287">
    <property type="term" value="F:magnesium ion binding"/>
    <property type="evidence" value="ECO:0007669"/>
    <property type="project" value="InterPro"/>
</dbReference>
<dbReference type="InterPro" id="IPR005845">
    <property type="entry name" value="A-D-PHexomutase_a/b/a-II"/>
</dbReference>
<dbReference type="Gene3D" id="3.30.310.50">
    <property type="entry name" value="Alpha-D-phosphohexomutase, C-terminal domain"/>
    <property type="match status" value="1"/>
</dbReference>
<dbReference type="InterPro" id="IPR005841">
    <property type="entry name" value="Alpha-D-phosphohexomutase_SF"/>
</dbReference>
<comment type="pathway">
    <text evidence="2">Glycolipid metabolism; diglucosyl-diacylglycerol biosynthesis.</text>
</comment>
<dbReference type="Gene3D" id="3.40.120.10">
    <property type="entry name" value="Alpha-D-Glucose-1,6-Bisphosphate, subunit A, domain 3"/>
    <property type="match status" value="3"/>
</dbReference>
<evidence type="ECO:0000256" key="9">
    <source>
        <dbReference type="ARBA" id="ARBA00039995"/>
    </source>
</evidence>
<comment type="similarity">
    <text evidence="4 12">Belongs to the phosphohexose mutase family.</text>
</comment>
<evidence type="ECO:0000256" key="12">
    <source>
        <dbReference type="RuleBase" id="RU004326"/>
    </source>
</evidence>
<dbReference type="AlphaFoldDB" id="A0A0K8J3F1"/>
<dbReference type="Pfam" id="PF02878">
    <property type="entry name" value="PGM_PMM_I"/>
    <property type="match status" value="1"/>
</dbReference>
<dbReference type="GO" id="GO:0008973">
    <property type="term" value="F:phosphopentomutase activity"/>
    <property type="evidence" value="ECO:0007669"/>
    <property type="project" value="TreeGrafter"/>
</dbReference>
<keyword evidence="6 12" id="KW-0479">Metal-binding</keyword>
<evidence type="ECO:0000256" key="10">
    <source>
        <dbReference type="ARBA" id="ARBA00041398"/>
    </source>
</evidence>
<keyword evidence="5" id="KW-0597">Phosphoprotein</keyword>
<dbReference type="KEGG" id="hsd:SD1D_0300"/>
<comment type="pathway">
    <text evidence="3">Lipid metabolism.</text>
</comment>
<keyword evidence="17" id="KW-1185">Reference proteome</keyword>
<dbReference type="GO" id="GO:0006166">
    <property type="term" value="P:purine ribonucleoside salvage"/>
    <property type="evidence" value="ECO:0007669"/>
    <property type="project" value="TreeGrafter"/>
</dbReference>
<dbReference type="SUPFAM" id="SSF53738">
    <property type="entry name" value="Phosphoglucomutase, first 3 domains"/>
    <property type="match status" value="3"/>
</dbReference>
<dbReference type="PRINTS" id="PR00509">
    <property type="entry name" value="PGMPMM"/>
</dbReference>
<evidence type="ECO:0000256" key="11">
    <source>
        <dbReference type="ARBA" id="ARBA00041467"/>
    </source>
</evidence>
<dbReference type="PROSITE" id="PS00710">
    <property type="entry name" value="PGM_PMM"/>
    <property type="match status" value="1"/>
</dbReference>
<dbReference type="SUPFAM" id="SSF55957">
    <property type="entry name" value="Phosphoglucomutase, C-terminal domain"/>
    <property type="match status" value="1"/>
</dbReference>
<evidence type="ECO:0000256" key="1">
    <source>
        <dbReference type="ARBA" id="ARBA00001946"/>
    </source>
</evidence>
<accession>A0A0K8J3F1</accession>
<evidence type="ECO:0000313" key="17">
    <source>
        <dbReference type="Proteomes" id="UP000196053"/>
    </source>
</evidence>
<evidence type="ECO:0000256" key="3">
    <source>
        <dbReference type="ARBA" id="ARBA00005189"/>
    </source>
</evidence>
<dbReference type="Pfam" id="PF02879">
    <property type="entry name" value="PGM_PMM_II"/>
    <property type="match status" value="1"/>
</dbReference>
<evidence type="ECO:0000259" key="15">
    <source>
        <dbReference type="Pfam" id="PF02880"/>
    </source>
</evidence>
<reference evidence="17" key="1">
    <citation type="submission" date="2015-09" db="EMBL/GenBank/DDBJ databases">
        <authorList>
            <person name="Wibberg D."/>
        </authorList>
    </citation>
    <scope>NUCLEOTIDE SEQUENCE [LARGE SCALE GENOMIC DNA]</scope>
    <source>
        <strain evidence="17">SD1D</strain>
    </source>
</reference>
<dbReference type="RefSeq" id="WP_058257280.1">
    <property type="nucleotide sequence ID" value="NZ_LN879430.1"/>
</dbReference>
<evidence type="ECO:0000259" key="14">
    <source>
        <dbReference type="Pfam" id="PF02879"/>
    </source>
</evidence>
<dbReference type="InterPro" id="IPR016055">
    <property type="entry name" value="A-D-PHexomutase_a/b/a-I/II/III"/>
</dbReference>
<evidence type="ECO:0000256" key="5">
    <source>
        <dbReference type="ARBA" id="ARBA00022553"/>
    </source>
</evidence>
<dbReference type="PANTHER" id="PTHR45745:SF1">
    <property type="entry name" value="PHOSPHOGLUCOMUTASE 2B-RELATED"/>
    <property type="match status" value="1"/>
</dbReference>
<feature type="domain" description="Alpha-D-phosphohexomutase alpha/beta/alpha" evidence="15">
    <location>
        <begin position="322"/>
        <end position="449"/>
    </location>
</feature>
<keyword evidence="8 16" id="KW-0413">Isomerase</keyword>
<dbReference type="InterPro" id="IPR005846">
    <property type="entry name" value="A-D-PHexomutase_a/b/a-III"/>
</dbReference>
<feature type="domain" description="Alpha-D-phosphohexomutase alpha/beta/alpha" evidence="13">
    <location>
        <begin position="43"/>
        <end position="179"/>
    </location>
</feature>
<feature type="domain" description="Alpha-D-phosphohexomutase alpha/beta/alpha" evidence="14">
    <location>
        <begin position="207"/>
        <end position="310"/>
    </location>
</feature>
<dbReference type="EMBL" id="LN879430">
    <property type="protein sequence ID" value="CUH91853.1"/>
    <property type="molecule type" value="Genomic_DNA"/>
</dbReference>
<evidence type="ECO:0000256" key="8">
    <source>
        <dbReference type="ARBA" id="ARBA00023235"/>
    </source>
</evidence>
<protein>
    <recommendedName>
        <fullName evidence="9">Phosphoglucomutase</fullName>
    </recommendedName>
    <alternativeName>
        <fullName evidence="11">Alpha-phosphoglucomutase</fullName>
    </alternativeName>
    <alternativeName>
        <fullName evidence="10">Glucose phosphomutase</fullName>
    </alternativeName>
</protein>
<evidence type="ECO:0000256" key="7">
    <source>
        <dbReference type="ARBA" id="ARBA00022842"/>
    </source>
</evidence>
<proteinExistence type="inferred from homology"/>
<evidence type="ECO:0000256" key="4">
    <source>
        <dbReference type="ARBA" id="ARBA00010231"/>
    </source>
</evidence>
<dbReference type="CDD" id="cd05799">
    <property type="entry name" value="PGM2"/>
    <property type="match status" value="1"/>
</dbReference>
<dbReference type="Proteomes" id="UP000196053">
    <property type="component" value="Chromosome I"/>
</dbReference>
<gene>
    <name evidence="16" type="primary">pgcA</name>
    <name evidence="16" type="ORF">SD1D_0300</name>
</gene>
<comment type="cofactor">
    <cofactor evidence="1">
        <name>Mg(2+)</name>
        <dbReference type="ChEBI" id="CHEBI:18420"/>
    </cofactor>
</comment>
<evidence type="ECO:0000256" key="6">
    <source>
        <dbReference type="ARBA" id="ARBA00022723"/>
    </source>
</evidence>
<evidence type="ECO:0000259" key="13">
    <source>
        <dbReference type="Pfam" id="PF02878"/>
    </source>
</evidence>
<dbReference type="OrthoDB" id="9806956at2"/>
<dbReference type="PANTHER" id="PTHR45745">
    <property type="entry name" value="PHOSPHOMANNOMUTASE 45A"/>
    <property type="match status" value="1"/>
</dbReference>
<keyword evidence="7 12" id="KW-0460">Magnesium</keyword>
<name>A0A0K8J3F1_9FIRM</name>
<dbReference type="Pfam" id="PF02880">
    <property type="entry name" value="PGM_PMM_III"/>
    <property type="match status" value="1"/>
</dbReference>